<dbReference type="Proteomes" id="UP000198504">
    <property type="component" value="Unassembled WGS sequence"/>
</dbReference>
<gene>
    <name evidence="1" type="ORF">SAMN05421756_102575</name>
</gene>
<evidence type="ECO:0000313" key="1">
    <source>
        <dbReference type="EMBL" id="SEQ14031.1"/>
    </source>
</evidence>
<protein>
    <submittedName>
        <fullName evidence="1">Uncharacterized protein</fullName>
    </submittedName>
</protein>
<dbReference type="EMBL" id="FOFA01000002">
    <property type="protein sequence ID" value="SEQ14031.1"/>
    <property type="molecule type" value="Genomic_DNA"/>
</dbReference>
<reference evidence="2" key="1">
    <citation type="submission" date="2016-10" db="EMBL/GenBank/DDBJ databases">
        <authorList>
            <person name="Varghese N."/>
            <person name="Submissions S."/>
        </authorList>
    </citation>
    <scope>NUCLEOTIDE SEQUENCE [LARGE SCALE GENOMIC DNA]</scope>
    <source>
        <strain evidence="2">CGMCC 4.6856</strain>
    </source>
</reference>
<evidence type="ECO:0000313" key="2">
    <source>
        <dbReference type="Proteomes" id="UP000198504"/>
    </source>
</evidence>
<keyword evidence="2" id="KW-1185">Reference proteome</keyword>
<name>A0A1H9DKU4_9ACTN</name>
<dbReference type="STRING" id="1036181.SAMN05421756_102575"/>
<sequence length="76" mass="7911">MPDELPTPTTLVGQVALALGGAGAREDAVTDLATRRRALMYAEAIDDADEADAVLRYGPRLRACLDTLGVALDVAA</sequence>
<organism evidence="1 2">
    <name type="scientific">Microlunatus flavus</name>
    <dbReference type="NCBI Taxonomy" id="1036181"/>
    <lineage>
        <taxon>Bacteria</taxon>
        <taxon>Bacillati</taxon>
        <taxon>Actinomycetota</taxon>
        <taxon>Actinomycetes</taxon>
        <taxon>Propionibacteriales</taxon>
        <taxon>Propionibacteriaceae</taxon>
        <taxon>Microlunatus</taxon>
    </lineage>
</organism>
<accession>A0A1H9DKU4</accession>
<dbReference type="RefSeq" id="WP_091178410.1">
    <property type="nucleotide sequence ID" value="NZ_FOFA01000002.1"/>
</dbReference>
<proteinExistence type="predicted"/>
<dbReference type="AlphaFoldDB" id="A0A1H9DKU4"/>